<dbReference type="EMBL" id="BMMZ01000006">
    <property type="protein sequence ID" value="GGL68440.1"/>
    <property type="molecule type" value="Genomic_DNA"/>
</dbReference>
<protein>
    <submittedName>
        <fullName evidence="2">Uncharacterized protein</fullName>
    </submittedName>
</protein>
<reference evidence="2" key="2">
    <citation type="submission" date="2020-09" db="EMBL/GenBank/DDBJ databases">
        <authorList>
            <person name="Sun Q."/>
            <person name="Zhou Y."/>
        </authorList>
    </citation>
    <scope>NUCLEOTIDE SEQUENCE</scope>
    <source>
        <strain evidence="2">CGMCC 4.7306</strain>
    </source>
</reference>
<evidence type="ECO:0000256" key="1">
    <source>
        <dbReference type="SAM" id="MobiDB-lite"/>
    </source>
</evidence>
<evidence type="ECO:0000313" key="3">
    <source>
        <dbReference type="Proteomes" id="UP000613840"/>
    </source>
</evidence>
<feature type="region of interest" description="Disordered" evidence="1">
    <location>
        <begin position="51"/>
        <end position="71"/>
    </location>
</feature>
<name>A0A917SCR3_9ACTN</name>
<comment type="caution">
    <text evidence="2">The sequence shown here is derived from an EMBL/GenBank/DDBJ whole genome shotgun (WGS) entry which is preliminary data.</text>
</comment>
<dbReference type="Proteomes" id="UP000613840">
    <property type="component" value="Unassembled WGS sequence"/>
</dbReference>
<sequence length="89" mass="9230">MGSTPLILPHPNPVAPRLLPNCKPTAGIQVLSSVVQLIEGFDADRNVDDRFGRQAGNAGRPDVLDQPPSLTDLSQLLGCSANAAGQDGS</sequence>
<organism evidence="2 3">
    <name type="scientific">Microlunatus endophyticus</name>
    <dbReference type="NCBI Taxonomy" id="1716077"/>
    <lineage>
        <taxon>Bacteria</taxon>
        <taxon>Bacillati</taxon>
        <taxon>Actinomycetota</taxon>
        <taxon>Actinomycetes</taxon>
        <taxon>Propionibacteriales</taxon>
        <taxon>Propionibacteriaceae</taxon>
        <taxon>Microlunatus</taxon>
    </lineage>
</organism>
<gene>
    <name evidence="2" type="ORF">GCM10011575_28830</name>
</gene>
<proteinExistence type="predicted"/>
<reference evidence="2" key="1">
    <citation type="journal article" date="2014" name="Int. J. Syst. Evol. Microbiol.">
        <title>Complete genome sequence of Corynebacterium casei LMG S-19264T (=DSM 44701T), isolated from a smear-ripened cheese.</title>
        <authorList>
            <consortium name="US DOE Joint Genome Institute (JGI-PGF)"/>
            <person name="Walter F."/>
            <person name="Albersmeier A."/>
            <person name="Kalinowski J."/>
            <person name="Ruckert C."/>
        </authorList>
    </citation>
    <scope>NUCLEOTIDE SEQUENCE</scope>
    <source>
        <strain evidence="2">CGMCC 4.7306</strain>
    </source>
</reference>
<dbReference type="AlphaFoldDB" id="A0A917SCR3"/>
<evidence type="ECO:0000313" key="2">
    <source>
        <dbReference type="EMBL" id="GGL68440.1"/>
    </source>
</evidence>
<accession>A0A917SCR3</accession>
<keyword evidence="3" id="KW-1185">Reference proteome</keyword>